<feature type="transmembrane region" description="Helical" evidence="10">
    <location>
        <begin position="31"/>
        <end position="59"/>
    </location>
</feature>
<name>A0A438AFH2_9RHOB</name>
<feature type="transmembrane region" description="Helical" evidence="10">
    <location>
        <begin position="79"/>
        <end position="96"/>
    </location>
</feature>
<dbReference type="OrthoDB" id="9796100at2"/>
<evidence type="ECO:0000256" key="8">
    <source>
        <dbReference type="ARBA" id="ARBA00023012"/>
    </source>
</evidence>
<feature type="transmembrane region" description="Helical" evidence="10">
    <location>
        <begin position="262"/>
        <end position="287"/>
    </location>
</feature>
<dbReference type="InterPro" id="IPR036097">
    <property type="entry name" value="HisK_dim/P_sf"/>
</dbReference>
<dbReference type="SUPFAM" id="SSF55874">
    <property type="entry name" value="ATPase domain of HSP90 chaperone/DNA topoisomerase II/histidine kinase"/>
    <property type="match status" value="1"/>
</dbReference>
<feature type="transmembrane region" description="Helical" evidence="10">
    <location>
        <begin position="103"/>
        <end position="121"/>
    </location>
</feature>
<dbReference type="Pfam" id="PF02518">
    <property type="entry name" value="HATPase_c"/>
    <property type="match status" value="1"/>
</dbReference>
<keyword evidence="3" id="KW-0597">Phosphoprotein</keyword>
<dbReference type="SMART" id="SM00387">
    <property type="entry name" value="HATPase_c"/>
    <property type="match status" value="1"/>
</dbReference>
<evidence type="ECO:0000256" key="5">
    <source>
        <dbReference type="ARBA" id="ARBA00022741"/>
    </source>
</evidence>
<dbReference type="GO" id="GO:0005524">
    <property type="term" value="F:ATP binding"/>
    <property type="evidence" value="ECO:0007669"/>
    <property type="project" value="UniProtKB-KW"/>
</dbReference>
<accession>A0A438AFH2</accession>
<evidence type="ECO:0000313" key="14">
    <source>
        <dbReference type="Proteomes" id="UP000285908"/>
    </source>
</evidence>
<feature type="transmembrane region" description="Helical" evidence="10">
    <location>
        <begin position="159"/>
        <end position="181"/>
    </location>
</feature>
<keyword evidence="5" id="KW-0547">Nucleotide-binding</keyword>
<dbReference type="GO" id="GO:0000155">
    <property type="term" value="F:phosphorelay sensor kinase activity"/>
    <property type="evidence" value="ECO:0007669"/>
    <property type="project" value="InterPro"/>
</dbReference>
<dbReference type="Proteomes" id="UP000285908">
    <property type="component" value="Unassembled WGS sequence"/>
</dbReference>
<organism evidence="13 14">
    <name type="scientific">Mesobaculum littorinae</name>
    <dbReference type="NCBI Taxonomy" id="2486419"/>
    <lineage>
        <taxon>Bacteria</taxon>
        <taxon>Pseudomonadati</taxon>
        <taxon>Pseudomonadota</taxon>
        <taxon>Alphaproteobacteria</taxon>
        <taxon>Rhodobacterales</taxon>
        <taxon>Roseobacteraceae</taxon>
        <taxon>Mesobaculum</taxon>
    </lineage>
</organism>
<feature type="domain" description="Response regulatory" evidence="12">
    <location>
        <begin position="626"/>
        <end position="716"/>
    </location>
</feature>
<feature type="transmembrane region" description="Helical" evidence="10">
    <location>
        <begin position="196"/>
        <end position="216"/>
    </location>
</feature>
<reference evidence="13 14" key="1">
    <citation type="submission" date="2018-11" db="EMBL/GenBank/DDBJ databases">
        <title>Mesobaculum littorinae gen. nov., sp. nov., isolated from Littorina scabra that represents a novel genus of the order Rhodobacteraceae.</title>
        <authorList>
            <person name="Li F."/>
        </authorList>
    </citation>
    <scope>NUCLEOTIDE SEQUENCE [LARGE SCALE GENOMIC DNA]</scope>
    <source>
        <strain evidence="13 14">M0103</strain>
    </source>
</reference>
<evidence type="ECO:0000259" key="11">
    <source>
        <dbReference type="PROSITE" id="PS50109"/>
    </source>
</evidence>
<dbReference type="PRINTS" id="PR00344">
    <property type="entry name" value="BCTRLSENSOR"/>
</dbReference>
<dbReference type="InterPro" id="IPR001789">
    <property type="entry name" value="Sig_transdc_resp-reg_receiver"/>
</dbReference>
<gene>
    <name evidence="13" type="ORF">EKE94_12775</name>
</gene>
<feature type="domain" description="Histidine kinase" evidence="11">
    <location>
        <begin position="332"/>
        <end position="556"/>
    </location>
</feature>
<evidence type="ECO:0000259" key="12">
    <source>
        <dbReference type="PROSITE" id="PS50110"/>
    </source>
</evidence>
<protein>
    <recommendedName>
        <fullName evidence="2">histidine kinase</fullName>
        <ecNumber evidence="2">2.7.13.3</ecNumber>
    </recommendedName>
</protein>
<evidence type="ECO:0000256" key="3">
    <source>
        <dbReference type="ARBA" id="ARBA00022553"/>
    </source>
</evidence>
<evidence type="ECO:0000256" key="4">
    <source>
        <dbReference type="ARBA" id="ARBA00022679"/>
    </source>
</evidence>
<evidence type="ECO:0000256" key="10">
    <source>
        <dbReference type="SAM" id="Phobius"/>
    </source>
</evidence>
<dbReference type="InterPro" id="IPR036890">
    <property type="entry name" value="HATPase_C_sf"/>
</dbReference>
<evidence type="ECO:0000256" key="7">
    <source>
        <dbReference type="ARBA" id="ARBA00022840"/>
    </source>
</evidence>
<keyword evidence="8" id="KW-0902">Two-component regulatory system</keyword>
<evidence type="ECO:0000313" key="13">
    <source>
        <dbReference type="EMBL" id="RVV97422.1"/>
    </source>
</evidence>
<dbReference type="Gene3D" id="3.30.565.10">
    <property type="entry name" value="Histidine kinase-like ATPase, C-terminal domain"/>
    <property type="match status" value="1"/>
</dbReference>
<dbReference type="EC" id="2.7.13.3" evidence="2"/>
<dbReference type="PROSITE" id="PS50109">
    <property type="entry name" value="HIS_KIN"/>
    <property type="match status" value="1"/>
</dbReference>
<dbReference type="PROSITE" id="PS50110">
    <property type="entry name" value="RESPONSE_REGULATORY"/>
    <property type="match status" value="1"/>
</dbReference>
<keyword evidence="10" id="KW-1133">Transmembrane helix</keyword>
<dbReference type="InterPro" id="IPR003661">
    <property type="entry name" value="HisK_dim/P_dom"/>
</dbReference>
<dbReference type="SMART" id="SM00388">
    <property type="entry name" value="HisKA"/>
    <property type="match status" value="1"/>
</dbReference>
<evidence type="ECO:0000256" key="6">
    <source>
        <dbReference type="ARBA" id="ARBA00022777"/>
    </source>
</evidence>
<keyword evidence="10" id="KW-0472">Membrane</keyword>
<dbReference type="Gene3D" id="1.10.287.130">
    <property type="match status" value="1"/>
</dbReference>
<dbReference type="PANTHER" id="PTHR43065:SF46">
    <property type="entry name" value="C4-DICARBOXYLATE TRANSPORT SENSOR PROTEIN DCTB"/>
    <property type="match status" value="1"/>
</dbReference>
<keyword evidence="7" id="KW-0067">ATP-binding</keyword>
<dbReference type="AlphaFoldDB" id="A0A438AFH2"/>
<dbReference type="InterPro" id="IPR005467">
    <property type="entry name" value="His_kinase_dom"/>
</dbReference>
<sequence>MHYHEVRGLPPTRDEIRLLMSILLRRLSQPVAAVTLVGFVSAALSCLIAAMVLFVGWGLGETRLVRVLPDLPAMVPETALSLISGAMGAAGLYLGLRPWVPRLAAAFIGAMVASFFIRPVLADGLRGNDAMSIATATQLLLIVTSLSLRSAVDAPRGRLRVALGCDTVGGLMSVTALMGYLLDADALYGVPGFSEMALHTTICLLLVQISLILRTPDIGWPGWIRREGSGSAAVRRLFPGLLAVVIVDCVLQDIAIDRGWLSIEFALVMSSMVLMVAVVATGLRLALTVNAVEARAVQLERLLRAEEEVEHGFEVQTLKAQNLQALGQIVAGVAHDFNNSLSVLRGNLELTQLDPDRSEDYLREAIDATERASALTRNLLAYGRKSQNEPTRELADEIISEISKLFRRVLPSNIELTVDLDHVPEQALMVEAAALETALMNLLINARNAMPKGGRIQVLAKPMQLDPEQALQFDPKRPLQPGDYLTVSVVDTGTGMDAETIARARDAFFTTNPVGKGTGLGLSSVDAFCADSGGGLRIDSTPGQGTTMTMAIPIEPGETGAEPLDKAAPDVPATAVPAQLTDREVQVIPDDAARPVPRRGTGRVWPARRVRMGGRPAPTSSDGAAEVLLIGAKPGIVEQLAERIAGQGHSVQEVPDATEALTLLREGLRPVICVLNPALKHQPDGIMLIEKLRRDHSAIRVSYIDMDARVPSPSLV</sequence>
<dbReference type="PANTHER" id="PTHR43065">
    <property type="entry name" value="SENSOR HISTIDINE KINASE"/>
    <property type="match status" value="1"/>
</dbReference>
<keyword evidence="4" id="KW-0808">Transferase</keyword>
<dbReference type="EMBL" id="RQXX01000004">
    <property type="protein sequence ID" value="RVV97422.1"/>
    <property type="molecule type" value="Genomic_DNA"/>
</dbReference>
<comment type="caution">
    <text evidence="13">The sequence shown here is derived from an EMBL/GenBank/DDBJ whole genome shotgun (WGS) entry which is preliminary data.</text>
</comment>
<evidence type="ECO:0000256" key="9">
    <source>
        <dbReference type="PROSITE-ProRule" id="PRU00169"/>
    </source>
</evidence>
<comment type="catalytic activity">
    <reaction evidence="1">
        <text>ATP + protein L-histidine = ADP + protein N-phospho-L-histidine.</text>
        <dbReference type="EC" id="2.7.13.3"/>
    </reaction>
</comment>
<dbReference type="SUPFAM" id="SSF47384">
    <property type="entry name" value="Homodimeric domain of signal transducing histidine kinase"/>
    <property type="match status" value="1"/>
</dbReference>
<keyword evidence="10" id="KW-0812">Transmembrane</keyword>
<dbReference type="InterPro" id="IPR003594">
    <property type="entry name" value="HATPase_dom"/>
</dbReference>
<feature type="transmembrane region" description="Helical" evidence="10">
    <location>
        <begin position="237"/>
        <end position="256"/>
    </location>
</feature>
<evidence type="ECO:0000256" key="1">
    <source>
        <dbReference type="ARBA" id="ARBA00000085"/>
    </source>
</evidence>
<proteinExistence type="predicted"/>
<dbReference type="Pfam" id="PF00512">
    <property type="entry name" value="HisKA"/>
    <property type="match status" value="1"/>
</dbReference>
<dbReference type="InterPro" id="IPR004358">
    <property type="entry name" value="Sig_transdc_His_kin-like_C"/>
</dbReference>
<comment type="caution">
    <text evidence="9">Lacks conserved residue(s) required for the propagation of feature annotation.</text>
</comment>
<keyword evidence="14" id="KW-1185">Reference proteome</keyword>
<keyword evidence="6" id="KW-0418">Kinase</keyword>
<dbReference type="CDD" id="cd00082">
    <property type="entry name" value="HisKA"/>
    <property type="match status" value="1"/>
</dbReference>
<evidence type="ECO:0000256" key="2">
    <source>
        <dbReference type="ARBA" id="ARBA00012438"/>
    </source>
</evidence>
<feature type="transmembrane region" description="Helical" evidence="10">
    <location>
        <begin position="133"/>
        <end position="152"/>
    </location>
</feature>